<evidence type="ECO:0000313" key="4">
    <source>
        <dbReference type="Proteomes" id="UP000006465"/>
    </source>
</evidence>
<organism evidence="3 4">
    <name type="scientific">Corynebacterium pseudotuberculosis 258</name>
    <dbReference type="NCBI Taxonomy" id="1168865"/>
    <lineage>
        <taxon>Bacteria</taxon>
        <taxon>Bacillati</taxon>
        <taxon>Actinomycetota</taxon>
        <taxon>Actinomycetes</taxon>
        <taxon>Mycobacteriales</taxon>
        <taxon>Corynebacteriaceae</taxon>
        <taxon>Corynebacterium</taxon>
    </lineage>
</organism>
<dbReference type="Pfam" id="PF02517">
    <property type="entry name" value="Rce1-like"/>
    <property type="match status" value="1"/>
</dbReference>
<keyword evidence="3" id="KW-0378">Hydrolase</keyword>
<feature type="transmembrane region" description="Helical" evidence="1">
    <location>
        <begin position="118"/>
        <end position="138"/>
    </location>
</feature>
<dbReference type="PANTHER" id="PTHR36435:SF1">
    <property type="entry name" value="CAAX AMINO TERMINAL PROTEASE FAMILY PROTEIN"/>
    <property type="match status" value="1"/>
</dbReference>
<keyword evidence="1" id="KW-1133">Transmembrane helix</keyword>
<dbReference type="PANTHER" id="PTHR36435">
    <property type="entry name" value="SLR1288 PROTEIN"/>
    <property type="match status" value="1"/>
</dbReference>
<feature type="transmembrane region" description="Helical" evidence="1">
    <location>
        <begin position="174"/>
        <end position="192"/>
    </location>
</feature>
<reference evidence="3 4" key="1">
    <citation type="journal article" date="2013" name="J. Biotechnol.">
        <title>Genome sequence of Corynebacterium pseudotuberculosis biovar equi strain 258 and prediction of antigenic targets to improve biotechnological vaccine production.</title>
        <authorList>
            <person name="Soares S.C."/>
            <person name="Trost E."/>
            <person name="Ramos R.T."/>
            <person name="Carneiro A.R."/>
            <person name="Santos A.R."/>
            <person name="Pinto A.C."/>
            <person name="Barbosa E."/>
            <person name="Aburjaile F."/>
            <person name="Ali A."/>
            <person name="Diniz C.A."/>
            <person name="Hassan S.S."/>
            <person name="Fiaux K."/>
            <person name="Guimaraes L.C."/>
            <person name="Bakhtiar S.M."/>
            <person name="Pereira U."/>
            <person name="Almeida S.S."/>
            <person name="Abreu V.A."/>
            <person name="Rocha F.S."/>
            <person name="Dorella F.A."/>
            <person name="Miyoshi A."/>
            <person name="Silva A."/>
            <person name="Azevedo V."/>
            <person name="Tauch A."/>
        </authorList>
    </citation>
    <scope>NUCLEOTIDE SEQUENCE [LARGE SCALE GENOMIC DNA]</scope>
    <source>
        <strain evidence="3 4">258</strain>
    </source>
</reference>
<keyword evidence="1" id="KW-0812">Transmembrane</keyword>
<dbReference type="AlphaFoldDB" id="A0AAU8PMI9"/>
<dbReference type="GO" id="GO:0008237">
    <property type="term" value="F:metallopeptidase activity"/>
    <property type="evidence" value="ECO:0007669"/>
    <property type="project" value="UniProtKB-KW"/>
</dbReference>
<accession>A0AAU8PMI9</accession>
<feature type="transmembrane region" description="Helical" evidence="1">
    <location>
        <begin position="199"/>
        <end position="219"/>
    </location>
</feature>
<sequence>MTSDQKLSFNRQVIVRVLYIIAYFFLVTGLPMIVGDDWGELAVYIGTGVAAVLGLFLFRDRVIAGLKSLKEKRLKLVLSVIGFIVFQAVVVAIATKVVPGFGDSANQSAAKDAINGSLMVATILTLAVFAPIAEELVFREAMMGWAPGKVSLTIATLVSGLLFVYLHASFTLTGFIYYLPGTASLIAIYLLFKRNIAASMIAHIAFNSLSAIGVVTAGMG</sequence>
<name>A0AAU8PMI9_CORPS</name>
<dbReference type="GO" id="GO:0004175">
    <property type="term" value="F:endopeptidase activity"/>
    <property type="evidence" value="ECO:0007669"/>
    <property type="project" value="UniProtKB-ARBA"/>
</dbReference>
<keyword evidence="1" id="KW-0472">Membrane</keyword>
<feature type="domain" description="CAAX prenyl protease 2/Lysostaphin resistance protein A-like" evidence="2">
    <location>
        <begin position="119"/>
        <end position="208"/>
    </location>
</feature>
<dbReference type="KEGG" id="coe:CP258_09215"/>
<feature type="transmembrane region" description="Helical" evidence="1">
    <location>
        <begin position="41"/>
        <end position="58"/>
    </location>
</feature>
<evidence type="ECO:0000313" key="3">
    <source>
        <dbReference type="EMBL" id="AFK17416.2"/>
    </source>
</evidence>
<evidence type="ECO:0000259" key="2">
    <source>
        <dbReference type="Pfam" id="PF02517"/>
    </source>
</evidence>
<keyword evidence="3" id="KW-0482">Metalloprotease</keyword>
<dbReference type="InterPro" id="IPR052710">
    <property type="entry name" value="CAAX_protease"/>
</dbReference>
<gene>
    <name evidence="3" type="ORF">CP258_09215</name>
</gene>
<dbReference type="EMBL" id="CP003540">
    <property type="protein sequence ID" value="AFK17416.2"/>
    <property type="molecule type" value="Genomic_DNA"/>
</dbReference>
<dbReference type="RefSeq" id="WP_014523604.1">
    <property type="nucleotide sequence ID" value="NC_017945.3"/>
</dbReference>
<protein>
    <submittedName>
        <fullName evidence="3">CPBP family intramembrane metalloprotease</fullName>
    </submittedName>
</protein>
<feature type="transmembrane region" description="Helical" evidence="1">
    <location>
        <begin position="78"/>
        <end position="98"/>
    </location>
</feature>
<dbReference type="InterPro" id="IPR003675">
    <property type="entry name" value="Rce1/LyrA-like_dom"/>
</dbReference>
<keyword evidence="3" id="KW-0645">Protease</keyword>
<dbReference type="GO" id="GO:0080120">
    <property type="term" value="P:CAAX-box protein maturation"/>
    <property type="evidence" value="ECO:0007669"/>
    <property type="project" value="UniProtKB-ARBA"/>
</dbReference>
<feature type="transmembrane region" description="Helical" evidence="1">
    <location>
        <begin position="13"/>
        <end position="35"/>
    </location>
</feature>
<dbReference type="Proteomes" id="UP000006465">
    <property type="component" value="Chromosome"/>
</dbReference>
<feature type="transmembrane region" description="Helical" evidence="1">
    <location>
        <begin position="150"/>
        <end position="168"/>
    </location>
</feature>
<evidence type="ECO:0000256" key="1">
    <source>
        <dbReference type="SAM" id="Phobius"/>
    </source>
</evidence>
<proteinExistence type="predicted"/>